<dbReference type="PANTHER" id="PTHR43537:SF51">
    <property type="entry name" value="HTH-TYPE TRANSCRIPTIONAL REGULATOR LGOR-RELATED"/>
    <property type="match status" value="1"/>
</dbReference>
<proteinExistence type="predicted"/>
<accession>A0A3N4U774</accession>
<reference evidence="5 6" key="1">
    <citation type="submission" date="2018-11" db="EMBL/GenBank/DDBJ databases">
        <title>Genomic Encyclopedia of Type Strains, Phase IV (KMG-IV): sequencing the most valuable type-strain genomes for metagenomic binning, comparative biology and taxonomic classification.</title>
        <authorList>
            <person name="Goeker M."/>
        </authorList>
    </citation>
    <scope>NUCLEOTIDE SEQUENCE [LARGE SCALE GENOMIC DNA]</scope>
    <source>
        <strain evidence="5 6">DSM 104731</strain>
    </source>
</reference>
<dbReference type="RefSeq" id="WP_123794295.1">
    <property type="nucleotide sequence ID" value="NZ_RKQK01000006.1"/>
</dbReference>
<dbReference type="PANTHER" id="PTHR43537">
    <property type="entry name" value="TRANSCRIPTIONAL REGULATOR, GNTR FAMILY"/>
    <property type="match status" value="1"/>
</dbReference>
<dbReference type="InterPro" id="IPR013196">
    <property type="entry name" value="HTH_11"/>
</dbReference>
<sequence length="299" mass="35042">MARSDRLYKRCYNDTLDLLNSGQSFRSVSDLANRLDVSRNTARRVIEALQDHEIIRPDGTNWHLIQSPSAQDYFAADAILTTDESIEAAFMEKVLAGRFDKNHRFSETALAKEFGVSNSAVREFLLRMSRFEFIKKEPQKSWILEGFSKKYAEDLHEVRSMFELRAIEKLILLPDDHRFWPMLHRMHTEHLKFVEQYKTNFNDFPALDSRFHRLLNDAADNRFFSSFQDAITLIFHYHFRWNKSDEKERNLVAAKEHLRIIEALLLKREDEALEALKVHLSSAKATLNASVNRSANTFE</sequence>
<dbReference type="OrthoDB" id="9799812at2"/>
<evidence type="ECO:0000313" key="5">
    <source>
        <dbReference type="EMBL" id="RPE62951.1"/>
    </source>
</evidence>
<evidence type="ECO:0000259" key="4">
    <source>
        <dbReference type="SMART" id="SM00895"/>
    </source>
</evidence>
<name>A0A3N4U774_9RHOB</name>
<dbReference type="Pfam" id="PF08279">
    <property type="entry name" value="HTH_11"/>
    <property type="match status" value="1"/>
</dbReference>
<dbReference type="EMBL" id="RKQK01000006">
    <property type="protein sequence ID" value="RPE62951.1"/>
    <property type="molecule type" value="Genomic_DNA"/>
</dbReference>
<gene>
    <name evidence="5" type="ORF">EDD53_2990</name>
</gene>
<evidence type="ECO:0000256" key="1">
    <source>
        <dbReference type="ARBA" id="ARBA00023015"/>
    </source>
</evidence>
<organism evidence="5 6">
    <name type="scientific">Pacificibacter maritimus</name>
    <dbReference type="NCBI Taxonomy" id="762213"/>
    <lineage>
        <taxon>Bacteria</taxon>
        <taxon>Pseudomonadati</taxon>
        <taxon>Pseudomonadota</taxon>
        <taxon>Alphaproteobacteria</taxon>
        <taxon>Rhodobacterales</taxon>
        <taxon>Roseobacteraceae</taxon>
        <taxon>Pacificibacter</taxon>
    </lineage>
</organism>
<dbReference type="SUPFAM" id="SSF46785">
    <property type="entry name" value="Winged helix' DNA-binding domain"/>
    <property type="match status" value="2"/>
</dbReference>
<dbReference type="GO" id="GO:0003677">
    <property type="term" value="F:DNA binding"/>
    <property type="evidence" value="ECO:0007669"/>
    <property type="project" value="UniProtKB-KW"/>
</dbReference>
<dbReference type="Gene3D" id="1.10.10.10">
    <property type="entry name" value="Winged helix-like DNA-binding domain superfamily/Winged helix DNA-binding domain"/>
    <property type="match status" value="2"/>
</dbReference>
<dbReference type="InterPro" id="IPR011711">
    <property type="entry name" value="GntR_C"/>
</dbReference>
<evidence type="ECO:0000256" key="2">
    <source>
        <dbReference type="ARBA" id="ARBA00023125"/>
    </source>
</evidence>
<evidence type="ECO:0000256" key="3">
    <source>
        <dbReference type="ARBA" id="ARBA00023163"/>
    </source>
</evidence>
<feature type="domain" description="GntR C-terminal" evidence="4">
    <location>
        <begin position="154"/>
        <end position="282"/>
    </location>
</feature>
<keyword evidence="1" id="KW-0805">Transcription regulation</keyword>
<dbReference type="Gene3D" id="1.20.120.530">
    <property type="entry name" value="GntR ligand-binding domain-like"/>
    <property type="match status" value="1"/>
</dbReference>
<comment type="caution">
    <text evidence="5">The sequence shown here is derived from an EMBL/GenBank/DDBJ whole genome shotgun (WGS) entry which is preliminary data.</text>
</comment>
<dbReference type="SUPFAM" id="SSF48008">
    <property type="entry name" value="GntR ligand-binding domain-like"/>
    <property type="match status" value="1"/>
</dbReference>
<dbReference type="AlphaFoldDB" id="A0A3N4U774"/>
<dbReference type="Proteomes" id="UP000269689">
    <property type="component" value="Unassembled WGS sequence"/>
</dbReference>
<protein>
    <submittedName>
        <fullName evidence="5">GntR family transcriptional regulator</fullName>
    </submittedName>
</protein>
<keyword evidence="2" id="KW-0238">DNA-binding</keyword>
<keyword evidence="3" id="KW-0804">Transcription</keyword>
<evidence type="ECO:0000313" key="6">
    <source>
        <dbReference type="Proteomes" id="UP000269689"/>
    </source>
</evidence>
<dbReference type="InterPro" id="IPR008920">
    <property type="entry name" value="TF_FadR/GntR_C"/>
</dbReference>
<keyword evidence="6" id="KW-1185">Reference proteome</keyword>
<dbReference type="InterPro" id="IPR036390">
    <property type="entry name" value="WH_DNA-bd_sf"/>
</dbReference>
<dbReference type="InterPro" id="IPR036388">
    <property type="entry name" value="WH-like_DNA-bd_sf"/>
</dbReference>
<dbReference type="Pfam" id="PF07729">
    <property type="entry name" value="FCD"/>
    <property type="match status" value="1"/>
</dbReference>
<dbReference type="SMART" id="SM00895">
    <property type="entry name" value="FCD"/>
    <property type="match status" value="1"/>
</dbReference>